<evidence type="ECO:0000313" key="2">
    <source>
        <dbReference type="Proteomes" id="UP001595997"/>
    </source>
</evidence>
<accession>A0ABV9A607</accession>
<protein>
    <submittedName>
        <fullName evidence="1">Uncharacterized protein</fullName>
    </submittedName>
</protein>
<gene>
    <name evidence="1" type="ORF">ACFPA8_07820</name>
</gene>
<dbReference type="EMBL" id="JBHSFH010000004">
    <property type="protein sequence ID" value="MFC4494038.1"/>
    <property type="molecule type" value="Genomic_DNA"/>
</dbReference>
<organism evidence="1 2">
    <name type="scientific">Streptomyces ovatisporus</name>
    <dbReference type="NCBI Taxonomy" id="1128682"/>
    <lineage>
        <taxon>Bacteria</taxon>
        <taxon>Bacillati</taxon>
        <taxon>Actinomycetota</taxon>
        <taxon>Actinomycetes</taxon>
        <taxon>Kitasatosporales</taxon>
        <taxon>Streptomycetaceae</taxon>
        <taxon>Streptomyces</taxon>
    </lineage>
</organism>
<dbReference type="Proteomes" id="UP001595997">
    <property type="component" value="Unassembled WGS sequence"/>
</dbReference>
<evidence type="ECO:0000313" key="1">
    <source>
        <dbReference type="EMBL" id="MFC4494038.1"/>
    </source>
</evidence>
<proteinExistence type="predicted"/>
<sequence length="86" mass="9627">MDINEQFDAVTAGLEDEITEEAIQASVDRTMGHLASEFVLLDRLCDEFIAREWTPEGAETAALSIFNRLMDRLEYGVPSTTEDGEE</sequence>
<comment type="caution">
    <text evidence="1">The sequence shown here is derived from an EMBL/GenBank/DDBJ whole genome shotgun (WGS) entry which is preliminary data.</text>
</comment>
<dbReference type="RefSeq" id="WP_386444268.1">
    <property type="nucleotide sequence ID" value="NZ_JBHSFH010000004.1"/>
</dbReference>
<name>A0ABV9A607_9ACTN</name>
<reference evidence="2" key="1">
    <citation type="journal article" date="2019" name="Int. J. Syst. Evol. Microbiol.">
        <title>The Global Catalogue of Microorganisms (GCM) 10K type strain sequencing project: providing services to taxonomists for standard genome sequencing and annotation.</title>
        <authorList>
            <consortium name="The Broad Institute Genomics Platform"/>
            <consortium name="The Broad Institute Genome Sequencing Center for Infectious Disease"/>
            <person name="Wu L."/>
            <person name="Ma J."/>
        </authorList>
    </citation>
    <scope>NUCLEOTIDE SEQUENCE [LARGE SCALE GENOMIC DNA]</scope>
    <source>
        <strain evidence="2">CGMCC 4.7357</strain>
    </source>
</reference>
<keyword evidence="2" id="KW-1185">Reference proteome</keyword>